<reference evidence="3" key="1">
    <citation type="submission" date="2021-02" db="EMBL/GenBank/DDBJ databases">
        <authorList>
            <person name="Dougan E. K."/>
            <person name="Rhodes N."/>
            <person name="Thang M."/>
            <person name="Chan C."/>
        </authorList>
    </citation>
    <scope>NUCLEOTIDE SEQUENCE</scope>
</reference>
<dbReference type="AlphaFoldDB" id="A0A813JE07"/>
<accession>A0A813JE07</accession>
<keyword evidence="2" id="KW-0812">Transmembrane</keyword>
<feature type="transmembrane region" description="Helical" evidence="2">
    <location>
        <begin position="347"/>
        <end position="366"/>
    </location>
</feature>
<evidence type="ECO:0008006" key="5">
    <source>
        <dbReference type="Google" id="ProtNLM"/>
    </source>
</evidence>
<sequence length="382" mass="42103">MGLSPSCAKFAPPIADGEQGEGKGSRRLSASSMQAMPADDSVLIEEADISRQAKLGIIIGALRDGRAADASKSRDLFGRLSNELACLPDSSWKSKATDEAGKESARVVEENSLQGARLTELQSCVTKIFVGGPDPVSHQVQVVMLVEEKPGVEEVVLSKPATPAAWERYAPASQSLSVAPRFRLRRWGRGKLCIHLFLRTLVVRALLLFSLLFALFAPSIWIFADVPDDPGNLILDVIFFVIMAIFTVEIVMNYVVDAYYRFSFFFWMDVLGTLSIIFELSYVKKQFDTNAVVLRTARVAKLGARAGRLSKLLKCLSMMYKDSSHDGQAVEAKVLAQRLMVVLSTKVSAIVIVIVMLLPLFALPVYPTVDMSLEVWPQRLEE</sequence>
<proteinExistence type="predicted"/>
<evidence type="ECO:0000256" key="1">
    <source>
        <dbReference type="SAM" id="MobiDB-lite"/>
    </source>
</evidence>
<feature type="transmembrane region" description="Helical" evidence="2">
    <location>
        <begin position="201"/>
        <end position="224"/>
    </location>
</feature>
<dbReference type="PANTHER" id="PTHR43336">
    <property type="entry name" value="OXYGEN SENSOR HISTIDINE KINASE RESPONSE REGULATOR DEVS/DOSS"/>
    <property type="match status" value="1"/>
</dbReference>
<comment type="caution">
    <text evidence="3">The sequence shown here is derived from an EMBL/GenBank/DDBJ whole genome shotgun (WGS) entry which is preliminary data.</text>
</comment>
<feature type="region of interest" description="Disordered" evidence="1">
    <location>
        <begin position="1"/>
        <end position="35"/>
    </location>
</feature>
<dbReference type="Proteomes" id="UP000626109">
    <property type="component" value="Unassembled WGS sequence"/>
</dbReference>
<name>A0A813JE07_POLGL</name>
<feature type="non-terminal residue" evidence="3">
    <location>
        <position position="1"/>
    </location>
</feature>
<keyword evidence="2" id="KW-0472">Membrane</keyword>
<gene>
    <name evidence="3" type="ORF">PGLA2088_LOCUS19493</name>
</gene>
<protein>
    <recommendedName>
        <fullName evidence="5">Ion transport domain-containing protein</fullName>
    </recommendedName>
</protein>
<keyword evidence="2" id="KW-1133">Transmembrane helix</keyword>
<dbReference type="EMBL" id="CAJNNW010025124">
    <property type="protein sequence ID" value="CAE8675682.1"/>
    <property type="molecule type" value="Genomic_DNA"/>
</dbReference>
<evidence type="ECO:0000313" key="4">
    <source>
        <dbReference type="Proteomes" id="UP000626109"/>
    </source>
</evidence>
<evidence type="ECO:0000313" key="3">
    <source>
        <dbReference type="EMBL" id="CAE8675682.1"/>
    </source>
</evidence>
<feature type="transmembrane region" description="Helical" evidence="2">
    <location>
        <begin position="233"/>
        <end position="252"/>
    </location>
</feature>
<dbReference type="PANTHER" id="PTHR43336:SF3">
    <property type="entry name" value="GUANYLATE CYCLASE DOMAIN-CONTAINING PROTEIN"/>
    <property type="match status" value="1"/>
</dbReference>
<organism evidence="3 4">
    <name type="scientific">Polarella glacialis</name>
    <name type="common">Dinoflagellate</name>
    <dbReference type="NCBI Taxonomy" id="89957"/>
    <lineage>
        <taxon>Eukaryota</taxon>
        <taxon>Sar</taxon>
        <taxon>Alveolata</taxon>
        <taxon>Dinophyceae</taxon>
        <taxon>Suessiales</taxon>
        <taxon>Suessiaceae</taxon>
        <taxon>Polarella</taxon>
    </lineage>
</organism>
<evidence type="ECO:0000256" key="2">
    <source>
        <dbReference type="SAM" id="Phobius"/>
    </source>
</evidence>